<protein>
    <submittedName>
        <fullName evidence="1">Uncharacterized protein</fullName>
    </submittedName>
</protein>
<keyword evidence="2" id="KW-1185">Reference proteome</keyword>
<dbReference type="GeneID" id="83216432"/>
<evidence type="ECO:0000313" key="2">
    <source>
        <dbReference type="Proteomes" id="UP001234581"/>
    </source>
</evidence>
<proteinExistence type="predicted"/>
<dbReference type="AlphaFoldDB" id="A0AAD7UYM1"/>
<dbReference type="RefSeq" id="XP_058340249.1">
    <property type="nucleotide sequence ID" value="XM_058489023.1"/>
</dbReference>
<comment type="caution">
    <text evidence="1">The sequence shown here is derived from an EMBL/GenBank/DDBJ whole genome shotgun (WGS) entry which is preliminary data.</text>
</comment>
<dbReference type="Proteomes" id="UP001234581">
    <property type="component" value="Unassembled WGS sequence"/>
</dbReference>
<dbReference type="EMBL" id="JARTCD010000050">
    <property type="protein sequence ID" value="KAJ8655336.1"/>
    <property type="molecule type" value="Genomic_DNA"/>
</dbReference>
<reference evidence="1 2" key="1">
    <citation type="submission" date="2023-03" db="EMBL/GenBank/DDBJ databases">
        <title>Genome sequence of Lichtheimia ornata CBS 291.66.</title>
        <authorList>
            <person name="Mohabir J.T."/>
            <person name="Shea T.P."/>
            <person name="Kurbessoian T."/>
            <person name="Berby B."/>
            <person name="Fontaine J."/>
            <person name="Livny J."/>
            <person name="Gnirke A."/>
            <person name="Stajich J.E."/>
            <person name="Cuomo C.A."/>
        </authorList>
    </citation>
    <scope>NUCLEOTIDE SEQUENCE [LARGE SCALE GENOMIC DNA]</scope>
    <source>
        <strain evidence="1">CBS 291.66</strain>
    </source>
</reference>
<gene>
    <name evidence="1" type="ORF">O0I10_009025</name>
</gene>
<accession>A0AAD7UYM1</accession>
<evidence type="ECO:0000313" key="1">
    <source>
        <dbReference type="EMBL" id="KAJ8655336.1"/>
    </source>
</evidence>
<sequence length="93" mass="10395">MLINYEDANDFSFETNTYTTILEQRLISWNLSTVSTLSDAIVGNGFVYLQFLIYACTINHPKAPHQSITSSSFSTDILSLFVVTEIPKPTVQA</sequence>
<name>A0AAD7UYM1_9FUNG</name>
<organism evidence="1 2">
    <name type="scientific">Lichtheimia ornata</name>
    <dbReference type="NCBI Taxonomy" id="688661"/>
    <lineage>
        <taxon>Eukaryota</taxon>
        <taxon>Fungi</taxon>
        <taxon>Fungi incertae sedis</taxon>
        <taxon>Mucoromycota</taxon>
        <taxon>Mucoromycotina</taxon>
        <taxon>Mucoromycetes</taxon>
        <taxon>Mucorales</taxon>
        <taxon>Lichtheimiaceae</taxon>
        <taxon>Lichtheimia</taxon>
    </lineage>
</organism>